<dbReference type="InterPro" id="IPR005982">
    <property type="entry name" value="Thioredox_Rdtase"/>
</dbReference>
<organism evidence="10 11">
    <name type="scientific">Thermaerobacter subterraneus DSM 13965</name>
    <dbReference type="NCBI Taxonomy" id="867903"/>
    <lineage>
        <taxon>Bacteria</taxon>
        <taxon>Bacillati</taxon>
        <taxon>Bacillota</taxon>
        <taxon>Clostridia</taxon>
        <taxon>Eubacteriales</taxon>
        <taxon>Clostridiales Family XVII. Incertae Sedis</taxon>
        <taxon>Thermaerobacter</taxon>
    </lineage>
</organism>
<keyword evidence="6 7" id="KW-0676">Redox-active center</keyword>
<dbReference type="eggNOG" id="COG0492">
    <property type="taxonomic scope" value="Bacteria"/>
</dbReference>
<feature type="domain" description="FAD/NAD(P)-binding" evidence="9">
    <location>
        <begin position="5"/>
        <end position="290"/>
    </location>
</feature>
<gene>
    <name evidence="10" type="ORF">ThesuDRAFT_00399</name>
</gene>
<keyword evidence="8" id="KW-0521">NADP</keyword>
<accession>K6Q187</accession>
<comment type="subunit">
    <text evidence="7">Homodimer.</text>
</comment>
<keyword evidence="2 7" id="KW-0285">Flavoprotein</keyword>
<evidence type="ECO:0000256" key="6">
    <source>
        <dbReference type="ARBA" id="ARBA00023284"/>
    </source>
</evidence>
<dbReference type="STRING" id="867903.ThesuDRAFT_00399"/>
<evidence type="ECO:0000256" key="5">
    <source>
        <dbReference type="ARBA" id="ARBA00023157"/>
    </source>
</evidence>
<reference evidence="10" key="2">
    <citation type="submission" date="2012-10" db="EMBL/GenBank/DDBJ databases">
        <title>Improved high-quality draft of Thermaerobacter subterraneus C21, DSM 13965.</title>
        <authorList>
            <consortium name="DOE Joint Genome Institute"/>
            <person name="Eisen J."/>
            <person name="Huntemann M."/>
            <person name="Wei C.-L."/>
            <person name="Han J."/>
            <person name="Detter J.C."/>
            <person name="Han C."/>
            <person name="Tapia R."/>
            <person name="Chen A."/>
            <person name="Kyrpides N."/>
            <person name="Mavromatis K."/>
            <person name="Markowitz V."/>
            <person name="Szeto E."/>
            <person name="Ivanova N."/>
            <person name="Mikhailova N."/>
            <person name="Ovchinnikova G."/>
            <person name="Pagani I."/>
            <person name="Pati A."/>
            <person name="Goodwin L."/>
            <person name="Nordberg H.P."/>
            <person name="Cantor M.N."/>
            <person name="Hua S.X."/>
            <person name="Woyke T."/>
            <person name="Eisen J."/>
            <person name="Klenk H.-P."/>
        </authorList>
    </citation>
    <scope>NUCLEOTIDE SEQUENCE [LARGE SCALE GENOMIC DNA]</scope>
    <source>
        <strain evidence="10">DSM 13965</strain>
    </source>
</reference>
<comment type="similarity">
    <text evidence="1 7">Belongs to the class-II pyridine nucleotide-disulfide oxidoreductase family.</text>
</comment>
<dbReference type="HOGENOM" id="CLU_031864_5_1_9"/>
<keyword evidence="4 7" id="KW-0560">Oxidoreductase</keyword>
<evidence type="ECO:0000313" key="11">
    <source>
        <dbReference type="Proteomes" id="UP000005710"/>
    </source>
</evidence>
<dbReference type="EC" id="1.8.1.9" evidence="7"/>
<reference evidence="10" key="1">
    <citation type="submission" date="2010-10" db="EMBL/GenBank/DDBJ databases">
        <authorList>
            <consortium name="US DOE Joint Genome Institute (JGI-PGF)"/>
            <person name="Lucas S."/>
            <person name="Copeland A."/>
            <person name="Lapidus A."/>
            <person name="Bruce D."/>
            <person name="Goodwin L."/>
            <person name="Pitluck S."/>
            <person name="Kyrpides N."/>
            <person name="Mavromatis K."/>
            <person name="Detter J.C."/>
            <person name="Han C."/>
            <person name="Land M."/>
            <person name="Hauser L."/>
            <person name="Markowitz V."/>
            <person name="Cheng J.-F."/>
            <person name="Hugenholtz P."/>
            <person name="Woyke T."/>
            <person name="Wu D."/>
            <person name="Pukall R."/>
            <person name="Wahrenburg C."/>
            <person name="Brambilla E."/>
            <person name="Klenk H.-P."/>
            <person name="Eisen J.A."/>
        </authorList>
    </citation>
    <scope>NUCLEOTIDE SEQUENCE [LARGE SCALE GENOMIC DNA]</scope>
    <source>
        <strain evidence="10">DSM 13965</strain>
    </source>
</reference>
<keyword evidence="5" id="KW-1015">Disulfide bond</keyword>
<name>K6Q187_9FIRM</name>
<evidence type="ECO:0000259" key="9">
    <source>
        <dbReference type="Pfam" id="PF07992"/>
    </source>
</evidence>
<evidence type="ECO:0000256" key="7">
    <source>
        <dbReference type="RuleBase" id="RU003880"/>
    </source>
</evidence>
<dbReference type="InterPro" id="IPR036188">
    <property type="entry name" value="FAD/NAD-bd_sf"/>
</dbReference>
<evidence type="ECO:0000256" key="2">
    <source>
        <dbReference type="ARBA" id="ARBA00022630"/>
    </source>
</evidence>
<comment type="catalytic activity">
    <reaction evidence="7">
        <text>[thioredoxin]-dithiol + NADP(+) = [thioredoxin]-disulfide + NADPH + H(+)</text>
        <dbReference type="Rhea" id="RHEA:20345"/>
        <dbReference type="Rhea" id="RHEA-COMP:10698"/>
        <dbReference type="Rhea" id="RHEA-COMP:10700"/>
        <dbReference type="ChEBI" id="CHEBI:15378"/>
        <dbReference type="ChEBI" id="CHEBI:29950"/>
        <dbReference type="ChEBI" id="CHEBI:50058"/>
        <dbReference type="ChEBI" id="CHEBI:57783"/>
        <dbReference type="ChEBI" id="CHEBI:58349"/>
        <dbReference type="EC" id="1.8.1.9"/>
    </reaction>
</comment>
<protein>
    <recommendedName>
        <fullName evidence="7">Thioredoxin reductase</fullName>
        <ecNumber evidence="7">1.8.1.9</ecNumber>
    </recommendedName>
</protein>
<comment type="caution">
    <text evidence="10">The sequence shown here is derived from an EMBL/GenBank/DDBJ whole genome shotgun (WGS) entry which is preliminary data.</text>
</comment>
<dbReference type="GO" id="GO:0005737">
    <property type="term" value="C:cytoplasm"/>
    <property type="evidence" value="ECO:0007669"/>
    <property type="project" value="InterPro"/>
</dbReference>
<dbReference type="PRINTS" id="PR00469">
    <property type="entry name" value="PNDRDTASEII"/>
</dbReference>
<evidence type="ECO:0000256" key="8">
    <source>
        <dbReference type="RuleBase" id="RU003881"/>
    </source>
</evidence>
<dbReference type="InterPro" id="IPR008255">
    <property type="entry name" value="Pyr_nucl-diS_OxRdtase_2_AS"/>
</dbReference>
<keyword evidence="3 7" id="KW-0274">FAD</keyword>
<evidence type="ECO:0000313" key="10">
    <source>
        <dbReference type="EMBL" id="EKP94709.1"/>
    </source>
</evidence>
<dbReference type="InterPro" id="IPR050097">
    <property type="entry name" value="Ferredoxin-NADP_redctase_2"/>
</dbReference>
<proteinExistence type="inferred from homology"/>
<dbReference type="NCBIfam" id="TIGR01292">
    <property type="entry name" value="TRX_reduct"/>
    <property type="match status" value="1"/>
</dbReference>
<dbReference type="Pfam" id="PF07992">
    <property type="entry name" value="Pyr_redox_2"/>
    <property type="match status" value="1"/>
</dbReference>
<keyword evidence="11" id="KW-1185">Reference proteome</keyword>
<dbReference type="AlphaFoldDB" id="K6Q187"/>
<evidence type="ECO:0000256" key="4">
    <source>
        <dbReference type="ARBA" id="ARBA00023002"/>
    </source>
</evidence>
<dbReference type="EMBL" id="AENY02000002">
    <property type="protein sequence ID" value="EKP94709.1"/>
    <property type="molecule type" value="Genomic_DNA"/>
</dbReference>
<dbReference type="PANTHER" id="PTHR48105">
    <property type="entry name" value="THIOREDOXIN REDUCTASE 1-RELATED-RELATED"/>
    <property type="match status" value="1"/>
</dbReference>
<dbReference type="PRINTS" id="PR00368">
    <property type="entry name" value="FADPNR"/>
</dbReference>
<dbReference type="InterPro" id="IPR023753">
    <property type="entry name" value="FAD/NAD-binding_dom"/>
</dbReference>
<dbReference type="OrthoDB" id="9806179at2"/>
<dbReference type="Gene3D" id="3.50.50.60">
    <property type="entry name" value="FAD/NAD(P)-binding domain"/>
    <property type="match status" value="2"/>
</dbReference>
<dbReference type="SUPFAM" id="SSF51905">
    <property type="entry name" value="FAD/NAD(P)-binding domain"/>
    <property type="match status" value="1"/>
</dbReference>
<evidence type="ECO:0000256" key="1">
    <source>
        <dbReference type="ARBA" id="ARBA00009333"/>
    </source>
</evidence>
<sequence>MSSQRVVIVGSGPAGLTAAIYAARANLDTTVVAGWEAGGQLMLTTEVENFPGFPEGILGPDLMARMRQQAERAGARFVDGDVTGVDFSRRPFRLQVGSTELEADAVILATGASAKWLGLPGEKRLMGRGVSSCATCDGAFFRDQDVVVVGGGDTAMEEALYLARICRSVTVVHRRDRLRASKIMQERAMANDKIRFVWDTVVEDILGEEKVEGVRVRNVKTGQTSEIPCAAVFVAIGHKPNTDFLRGHLDLDERGYVVADGPRTSIPGVFVAGDVRDHRYRQAVTAAAEGCKAAMEAAWFLEGTSDVVPPAGAVPAAQGQDVASNGGGR</sequence>
<dbReference type="GO" id="GO:0004791">
    <property type="term" value="F:thioredoxin-disulfide reductase (NADPH) activity"/>
    <property type="evidence" value="ECO:0007669"/>
    <property type="project" value="UniProtKB-UniRule"/>
</dbReference>
<dbReference type="RefSeq" id="WP_006902686.1">
    <property type="nucleotide sequence ID" value="NZ_JH976535.1"/>
</dbReference>
<comment type="cofactor">
    <cofactor evidence="8">
        <name>FAD</name>
        <dbReference type="ChEBI" id="CHEBI:57692"/>
    </cofactor>
    <text evidence="8">Binds 1 FAD per subunit.</text>
</comment>
<evidence type="ECO:0000256" key="3">
    <source>
        <dbReference type="ARBA" id="ARBA00022827"/>
    </source>
</evidence>
<dbReference type="PROSITE" id="PS00573">
    <property type="entry name" value="PYRIDINE_REDOX_2"/>
    <property type="match status" value="1"/>
</dbReference>
<dbReference type="Proteomes" id="UP000005710">
    <property type="component" value="Unassembled WGS sequence"/>
</dbReference>
<dbReference type="GO" id="GO:0019430">
    <property type="term" value="P:removal of superoxide radicals"/>
    <property type="evidence" value="ECO:0007669"/>
    <property type="project" value="UniProtKB-UniRule"/>
</dbReference>